<comment type="caution">
    <text evidence="5">The sequence shown here is derived from an EMBL/GenBank/DDBJ whole genome shotgun (WGS) entry which is preliminary data.</text>
</comment>
<dbReference type="SUPFAM" id="SSF48452">
    <property type="entry name" value="TPR-like"/>
    <property type="match status" value="1"/>
</dbReference>
<feature type="repeat" description="TPR" evidence="3">
    <location>
        <begin position="706"/>
        <end position="739"/>
    </location>
</feature>
<name>A0A101TSG6_9ACTN</name>
<dbReference type="AlphaFoldDB" id="A0A101TSG6"/>
<evidence type="ECO:0000256" key="4">
    <source>
        <dbReference type="SAM" id="MobiDB-lite"/>
    </source>
</evidence>
<proteinExistence type="predicted"/>
<dbReference type="PANTHER" id="PTHR44858:SF1">
    <property type="entry name" value="UDP-N-ACETYLGLUCOSAMINE--PEPTIDE N-ACETYLGLUCOSAMINYLTRANSFERASE SPINDLY-RELATED"/>
    <property type="match status" value="1"/>
</dbReference>
<evidence type="ECO:0000313" key="5">
    <source>
        <dbReference type="EMBL" id="KUN97652.1"/>
    </source>
</evidence>
<dbReference type="STRING" id="661399.AQJ67_29565"/>
<keyword evidence="6" id="KW-1185">Reference proteome</keyword>
<evidence type="ECO:0000256" key="1">
    <source>
        <dbReference type="ARBA" id="ARBA00022737"/>
    </source>
</evidence>
<dbReference type="GO" id="GO:0009279">
    <property type="term" value="C:cell outer membrane"/>
    <property type="evidence" value="ECO:0007669"/>
    <property type="project" value="TreeGrafter"/>
</dbReference>
<sequence length="872" mass="94406">MAQRQRAGFIGRGAERAAFRANFDTPPEDERHRFLFHVHGNAGVGKSFLLRELGQVAREHGALIAYVDDSAGSLPEAMEVISRQFATQGRRFKDLDRLLATYRERRHEAELAVAAEQPAEPDGPSASSTVAVRAGLVALGLVPGVGAFAGALDSGRLAQVTDRLRADLGARFRSHEDARLVLAPESVLTPVLLDELAQAASAAPWIVLFFDTYEMTGRFLDGWLHSVMTTDRYGAVPATTVVVTAGQLPFDTARWGGFGDFMTDLPLGPFTEPEARDLLAGRGVVAEPVVREVLRLTAGLPVLVSTLAESRPADPADVGDPSATAVDRFLKWEADPVRRSVALACALPRGLDADVFRAVADRPDAGPGELDALYAWLRSLPFVAERGGRLRYHDVVRAPMLRLQRSEAPRSWAARQKALAAVFGRWRTEAETGRGGTELWADEGWRELRLAELYHLLCAGDSSALSSVLSDVVDACEQGESVAGRWVRVLVEAGRDAETRTAADWGRQLAEALATGGTSAILELLLRRAGFAVYAGPVYNGPVVNGDLARVRFEWLRTSGDRSRERARSAPAPAPAPEPTPTPTATEPYPTPTPYPTPVPPPSWTAAVRPGAPVQGDARQATPADPGWSVTLDPAVAARAYRTRALAHDLAGDQNAAVADLDRALELTPDDARGLALRGEYHRVLERHDEAIRDLDRALALNPADAFAAASRGATRLSRQQLDEALADLDRAVELKPDYPWALVRRARVHRGLGDPDRQLADLDRAVAADPDWAWVRCERGDALRGVGRDTEALADYDHALVLEPGYDSARASRGASLANLGRHEEALAELDQVLERRPSYTWALRQRAAVRRHLGDDAGATSDEELAQAGE</sequence>
<dbReference type="OrthoDB" id="9814944at2"/>
<reference evidence="5 6" key="1">
    <citation type="submission" date="2015-10" db="EMBL/GenBank/DDBJ databases">
        <title>Draft genome sequence of Streptomyces caeruleatus NRRL B-24802, type strain for the species Streptomyces caeruleatus.</title>
        <authorList>
            <person name="Ruckert C."/>
            <person name="Winkler A."/>
            <person name="Kalinowski J."/>
            <person name="Kampfer P."/>
            <person name="Glaeser S."/>
        </authorList>
    </citation>
    <scope>NUCLEOTIDE SEQUENCE [LARGE SCALE GENOMIC DNA]</scope>
    <source>
        <strain evidence="5 6">NRRL B-24802</strain>
    </source>
</reference>
<dbReference type="Gene3D" id="1.25.40.10">
    <property type="entry name" value="Tetratricopeptide repeat domain"/>
    <property type="match status" value="3"/>
</dbReference>
<evidence type="ECO:0000256" key="2">
    <source>
        <dbReference type="ARBA" id="ARBA00022803"/>
    </source>
</evidence>
<feature type="repeat" description="TPR" evidence="3">
    <location>
        <begin position="638"/>
        <end position="671"/>
    </location>
</feature>
<keyword evidence="1" id="KW-0677">Repeat</keyword>
<accession>A0A101TSG6</accession>
<feature type="compositionally biased region" description="Pro residues" evidence="4">
    <location>
        <begin position="589"/>
        <end position="603"/>
    </location>
</feature>
<dbReference type="EMBL" id="LMWY01000041">
    <property type="protein sequence ID" value="KUN97652.1"/>
    <property type="molecule type" value="Genomic_DNA"/>
</dbReference>
<dbReference type="InterPro" id="IPR011990">
    <property type="entry name" value="TPR-like_helical_dom_sf"/>
</dbReference>
<dbReference type="SMART" id="SM00028">
    <property type="entry name" value="TPR"/>
    <property type="match status" value="6"/>
</dbReference>
<organism evidence="5 6">
    <name type="scientific">Streptomyces caeruleatus</name>
    <dbReference type="NCBI Taxonomy" id="661399"/>
    <lineage>
        <taxon>Bacteria</taxon>
        <taxon>Bacillati</taxon>
        <taxon>Actinomycetota</taxon>
        <taxon>Actinomycetes</taxon>
        <taxon>Kitasatosporales</taxon>
        <taxon>Streptomycetaceae</taxon>
        <taxon>Streptomyces</taxon>
    </lineage>
</organism>
<dbReference type="PANTHER" id="PTHR44858">
    <property type="entry name" value="TETRATRICOPEPTIDE REPEAT PROTEIN 6"/>
    <property type="match status" value="1"/>
</dbReference>
<protein>
    <submittedName>
        <fullName evidence="5">Uncharacterized protein</fullName>
    </submittedName>
</protein>
<feature type="compositionally biased region" description="Pro residues" evidence="4">
    <location>
        <begin position="572"/>
        <end position="582"/>
    </location>
</feature>
<keyword evidence="2 3" id="KW-0802">TPR repeat</keyword>
<gene>
    <name evidence="5" type="ORF">AQJ67_29565</name>
</gene>
<dbReference type="GO" id="GO:0046813">
    <property type="term" value="P:receptor-mediated virion attachment to host cell"/>
    <property type="evidence" value="ECO:0007669"/>
    <property type="project" value="TreeGrafter"/>
</dbReference>
<evidence type="ECO:0000256" key="3">
    <source>
        <dbReference type="PROSITE-ProRule" id="PRU00339"/>
    </source>
</evidence>
<dbReference type="Pfam" id="PF13432">
    <property type="entry name" value="TPR_16"/>
    <property type="match status" value="3"/>
</dbReference>
<dbReference type="Proteomes" id="UP000053429">
    <property type="component" value="Unassembled WGS sequence"/>
</dbReference>
<dbReference type="InterPro" id="IPR050498">
    <property type="entry name" value="Ycf3"/>
</dbReference>
<dbReference type="PROSITE" id="PS50005">
    <property type="entry name" value="TPR"/>
    <property type="match status" value="3"/>
</dbReference>
<feature type="repeat" description="TPR" evidence="3">
    <location>
        <begin position="672"/>
        <end position="705"/>
    </location>
</feature>
<dbReference type="InterPro" id="IPR019734">
    <property type="entry name" value="TPR_rpt"/>
</dbReference>
<feature type="region of interest" description="Disordered" evidence="4">
    <location>
        <begin position="560"/>
        <end position="630"/>
    </location>
</feature>
<evidence type="ECO:0000313" key="6">
    <source>
        <dbReference type="Proteomes" id="UP000053429"/>
    </source>
</evidence>